<organism evidence="2 3">
    <name type="scientific">Pseudoalteromonas luteoviolacea S4054</name>
    <dbReference type="NCBI Taxonomy" id="1129367"/>
    <lineage>
        <taxon>Bacteria</taxon>
        <taxon>Pseudomonadati</taxon>
        <taxon>Pseudomonadota</taxon>
        <taxon>Gammaproteobacteria</taxon>
        <taxon>Alteromonadales</taxon>
        <taxon>Pseudoalteromonadaceae</taxon>
        <taxon>Pseudoalteromonas</taxon>
    </lineage>
</organism>
<feature type="transmembrane region" description="Helical" evidence="1">
    <location>
        <begin position="7"/>
        <end position="31"/>
    </location>
</feature>
<feature type="transmembrane region" description="Helical" evidence="1">
    <location>
        <begin position="51"/>
        <end position="73"/>
    </location>
</feature>
<evidence type="ECO:0000256" key="1">
    <source>
        <dbReference type="SAM" id="Phobius"/>
    </source>
</evidence>
<evidence type="ECO:0000313" key="2">
    <source>
        <dbReference type="EMBL" id="KKE83401.1"/>
    </source>
</evidence>
<dbReference type="PATRIC" id="fig|1129367.4.peg.2542"/>
<dbReference type="EMBL" id="AUXW01000146">
    <property type="protein sequence ID" value="KKE83401.1"/>
    <property type="molecule type" value="Genomic_DNA"/>
</dbReference>
<protein>
    <submittedName>
        <fullName evidence="2">Uncharacterized protein</fullName>
    </submittedName>
</protein>
<sequence length="143" mass="15848">MKNRYLLFAAYSSFLAAVLHLGCIIFGAPWYRFFGAGEHMASMAEAGKFEPTLTTLLIATALSTWGLFALSGAGVIRQLPFLRTVIFLVAMVFIGRGIAFPFIMPLFPENTLTFWLVSSFICLTIGLCYALGGWQLYKQQSDL</sequence>
<keyword evidence="1" id="KW-1133">Transmembrane helix</keyword>
<feature type="transmembrane region" description="Helical" evidence="1">
    <location>
        <begin position="85"/>
        <end position="107"/>
    </location>
</feature>
<dbReference type="Proteomes" id="UP000033434">
    <property type="component" value="Unassembled WGS sequence"/>
</dbReference>
<dbReference type="RefSeq" id="WP_046356174.1">
    <property type="nucleotide sequence ID" value="NZ_AUXW01000146.1"/>
</dbReference>
<keyword evidence="1" id="KW-0472">Membrane</keyword>
<keyword evidence="1" id="KW-0812">Transmembrane</keyword>
<proteinExistence type="predicted"/>
<accession>A0A0F6AC59</accession>
<dbReference type="AlphaFoldDB" id="A0A0F6AC59"/>
<evidence type="ECO:0000313" key="3">
    <source>
        <dbReference type="Proteomes" id="UP000033434"/>
    </source>
</evidence>
<name>A0A0F6AC59_9GAMM</name>
<reference evidence="2 3" key="1">
    <citation type="journal article" date="2015" name="BMC Genomics">
        <title>Genome mining reveals unlocked bioactive potential of marine Gram-negative bacteria.</title>
        <authorList>
            <person name="Machado H."/>
            <person name="Sonnenschein E.C."/>
            <person name="Melchiorsen J."/>
            <person name="Gram L."/>
        </authorList>
    </citation>
    <scope>NUCLEOTIDE SEQUENCE [LARGE SCALE GENOMIC DNA]</scope>
    <source>
        <strain evidence="2 3">S4054</strain>
    </source>
</reference>
<comment type="caution">
    <text evidence="2">The sequence shown here is derived from an EMBL/GenBank/DDBJ whole genome shotgun (WGS) entry which is preliminary data.</text>
</comment>
<gene>
    <name evidence="2" type="ORF">N479_13605</name>
</gene>
<feature type="transmembrane region" description="Helical" evidence="1">
    <location>
        <begin position="113"/>
        <end position="137"/>
    </location>
</feature>